<reference evidence="3" key="1">
    <citation type="submission" date="2016-06" db="UniProtKB">
        <authorList>
            <consortium name="WormBaseParasite"/>
        </authorList>
    </citation>
    <scope>IDENTIFICATION</scope>
</reference>
<dbReference type="GO" id="GO:0031674">
    <property type="term" value="C:I band"/>
    <property type="evidence" value="ECO:0007669"/>
    <property type="project" value="TreeGrafter"/>
</dbReference>
<dbReference type="AlphaFoldDB" id="A0A183CV33"/>
<dbReference type="OrthoDB" id="415411at2759"/>
<protein>
    <submittedName>
        <fullName evidence="3">NUC domain-containing protein</fullName>
    </submittedName>
</protein>
<keyword evidence="2" id="KW-1185">Reference proteome</keyword>
<proteinExistence type="predicted"/>
<dbReference type="EMBL" id="UYRT01000264">
    <property type="protein sequence ID" value="VDK27867.1"/>
    <property type="molecule type" value="Genomic_DNA"/>
</dbReference>
<dbReference type="InterPro" id="IPR017850">
    <property type="entry name" value="Alkaline_phosphatase_core_sf"/>
</dbReference>
<dbReference type="Pfam" id="PF01663">
    <property type="entry name" value="Phosphodiest"/>
    <property type="match status" value="1"/>
</dbReference>
<dbReference type="Proteomes" id="UP000271098">
    <property type="component" value="Unassembled WGS sequence"/>
</dbReference>
<dbReference type="SUPFAM" id="SSF53649">
    <property type="entry name" value="Alkaline phosphatase-like"/>
    <property type="match status" value="1"/>
</dbReference>
<name>A0A183CV33_9BILA</name>
<gene>
    <name evidence="1" type="ORF">GPUH_LOCUS324</name>
</gene>
<dbReference type="PANTHER" id="PTHR10151">
    <property type="entry name" value="ECTONUCLEOTIDE PYROPHOSPHATASE/PHOSPHODIESTERASE"/>
    <property type="match status" value="1"/>
</dbReference>
<dbReference type="Gene3D" id="3.40.720.10">
    <property type="entry name" value="Alkaline Phosphatase, subunit A"/>
    <property type="match status" value="1"/>
</dbReference>
<dbReference type="GO" id="GO:0055120">
    <property type="term" value="C:striated muscle dense body"/>
    <property type="evidence" value="ECO:0007669"/>
    <property type="project" value="TreeGrafter"/>
</dbReference>
<evidence type="ECO:0000313" key="3">
    <source>
        <dbReference type="WBParaSite" id="GPUH_0000032301-mRNA-1"/>
    </source>
</evidence>
<dbReference type="InterPro" id="IPR002591">
    <property type="entry name" value="Phosphodiest/P_Trfase"/>
</dbReference>
<organism evidence="3">
    <name type="scientific">Gongylonema pulchrum</name>
    <dbReference type="NCBI Taxonomy" id="637853"/>
    <lineage>
        <taxon>Eukaryota</taxon>
        <taxon>Metazoa</taxon>
        <taxon>Ecdysozoa</taxon>
        <taxon>Nematoda</taxon>
        <taxon>Chromadorea</taxon>
        <taxon>Rhabditida</taxon>
        <taxon>Spirurina</taxon>
        <taxon>Spiruromorpha</taxon>
        <taxon>Spiruroidea</taxon>
        <taxon>Gongylonematidae</taxon>
        <taxon>Gongylonema</taxon>
    </lineage>
</organism>
<reference evidence="1 2" key="2">
    <citation type="submission" date="2018-11" db="EMBL/GenBank/DDBJ databases">
        <authorList>
            <consortium name="Pathogen Informatics"/>
        </authorList>
    </citation>
    <scope>NUCLEOTIDE SEQUENCE [LARGE SCALE GENOMIC DNA]</scope>
</reference>
<evidence type="ECO:0000313" key="2">
    <source>
        <dbReference type="Proteomes" id="UP000271098"/>
    </source>
</evidence>
<dbReference type="WBParaSite" id="GPUH_0000032301-mRNA-1">
    <property type="protein sequence ID" value="GPUH_0000032301-mRNA-1"/>
    <property type="gene ID" value="GPUH_0000032301"/>
</dbReference>
<sequence length="333" mass="37373">VIEWLNLPESERPTLIHVYFDEPDSAGHDAGPDADEVRTAVISVDETINNLTRRLLDEGLMGCINLILLSGHGMERINSSRNVVAMDYLGANFSDLFFDGPVARIQLNSTAAEEPDEDTKEAVDGIMAMMSCEKNENYLLYKKNLVPLRFHYAGSPRIGEVVIAGRPGARIFLTEEQKNSYQSNGDHGFDNRFENLLRVNASQNNGTNGALFNILRDPPELLETATFQSPPECEEVKQEINEIYKNCSEKIVSSLSATTSIESELCIIYFCDVIVHFHNSLKKTVIVEGILRKETWDVTPSLLTQPQASLLCTLRQYKFPFFSKRGIPHLISE</sequence>
<evidence type="ECO:0000313" key="1">
    <source>
        <dbReference type="EMBL" id="VDK27867.1"/>
    </source>
</evidence>
<accession>A0A183CV33</accession>
<dbReference type="PANTHER" id="PTHR10151:SF114">
    <property type="entry name" value="ECTONUCLEOTIDE PYROPHOSPHATASE_PHOSPHODIESTERASE C27A7.3"/>
    <property type="match status" value="1"/>
</dbReference>
<dbReference type="GO" id="GO:0016529">
    <property type="term" value="C:sarcoplasmic reticulum"/>
    <property type="evidence" value="ECO:0007669"/>
    <property type="project" value="TreeGrafter"/>
</dbReference>